<organism evidence="1 2">
    <name type="scientific">Thermotoga neapolitana (strain ATCC 49049 / DSM 4359 / NBRC 107923 / NS-E)</name>
    <dbReference type="NCBI Taxonomy" id="309803"/>
    <lineage>
        <taxon>Bacteria</taxon>
        <taxon>Thermotogati</taxon>
        <taxon>Thermotogota</taxon>
        <taxon>Thermotogae</taxon>
        <taxon>Thermotogales</taxon>
        <taxon>Thermotogaceae</taxon>
        <taxon>Thermotoga</taxon>
    </lineage>
</organism>
<evidence type="ECO:0000313" key="2">
    <source>
        <dbReference type="Proteomes" id="UP000000445"/>
    </source>
</evidence>
<accession>B9KAR5</accession>
<dbReference type="SUPFAM" id="SSF52151">
    <property type="entry name" value="FabD/lysophospholipase-like"/>
    <property type="match status" value="1"/>
</dbReference>
<dbReference type="STRING" id="309803.CTN_1872"/>
<reference evidence="1 2" key="1">
    <citation type="journal article" date="2009" name="Biosci. Biotechnol. Biochem.">
        <title>WeGAS: a web-based microbial genome annotation system.</title>
        <authorList>
            <person name="Lee D."/>
            <person name="Seo H."/>
            <person name="Park C."/>
            <person name="Park K."/>
        </authorList>
    </citation>
    <scope>NUCLEOTIDE SEQUENCE [LARGE SCALE GENOMIC DNA]</scope>
    <source>
        <strain evidence="2">ATCC 49049 / DSM 4359 / NBRC 107923 / NS-E</strain>
    </source>
</reference>
<dbReference type="eggNOG" id="COG1752">
    <property type="taxonomic scope" value="Bacteria"/>
</dbReference>
<dbReference type="InterPro" id="IPR016035">
    <property type="entry name" value="Acyl_Trfase/lysoPLipase"/>
</dbReference>
<dbReference type="Proteomes" id="UP000000445">
    <property type="component" value="Chromosome"/>
</dbReference>
<dbReference type="RefSeq" id="WP_015920284.1">
    <property type="nucleotide sequence ID" value="NC_011978.1"/>
</dbReference>
<dbReference type="KEGG" id="tna:CTN_1872"/>
<protein>
    <recommendedName>
        <fullName evidence="3">PNPLA domain-containing protein</fullName>
    </recommendedName>
</protein>
<dbReference type="EMBL" id="CP000916">
    <property type="protein sequence ID" value="ACM24048.1"/>
    <property type="molecule type" value="Genomic_DNA"/>
</dbReference>
<keyword evidence="2" id="KW-1185">Reference proteome</keyword>
<proteinExistence type="predicted"/>
<sequence>MALVISFGGENGAYLGSIGVLKALKEMGKDDVMVRCCGLSAVPCGLFFLTRSPNRTYSILVREWRNLEKLLNPFFSRGIDRFSMFDALRILMRVGDSLNGVRNHERLYRYVDRLFPAQKIPAGLEIWVFDLLEGKEVVFGEGNDLREAVKASLSFPILYRPYRDRYVPLSWVTGVPEGDVIVSFELKEEAQSPRNALDYLFLSTIARTKKIEKTRMERAKQVLRVECSSHSPAFTARRAYERALELFGG</sequence>
<dbReference type="HOGENOM" id="CLU_1110275_0_0_0"/>
<evidence type="ECO:0008006" key="3">
    <source>
        <dbReference type="Google" id="ProtNLM"/>
    </source>
</evidence>
<gene>
    <name evidence="1" type="ordered locus">CTN_1872</name>
</gene>
<name>B9KAR5_THENN</name>
<dbReference type="AlphaFoldDB" id="B9KAR5"/>
<evidence type="ECO:0000313" key="1">
    <source>
        <dbReference type="EMBL" id="ACM24048.1"/>
    </source>
</evidence>